<protein>
    <submittedName>
        <fullName evidence="2">AAA family ATPase</fullName>
    </submittedName>
</protein>
<dbReference type="OrthoDB" id="4820635at2759"/>
<name>A0A1B7YLK7_COLHI</name>
<evidence type="ECO:0000313" key="2">
    <source>
        <dbReference type="EMBL" id="OBR12926.1"/>
    </source>
</evidence>
<evidence type="ECO:0000256" key="1">
    <source>
        <dbReference type="SAM" id="MobiDB-lite"/>
    </source>
</evidence>
<gene>
    <name evidence="2" type="ORF">CH63R_05222</name>
</gene>
<proteinExistence type="predicted"/>
<sequence length="354" mass="39405">MATFVAGSFPNVDHGGEIDQNMSDKGLLDVPQNISNATQALMGTRDHIEAGEEAVETKTMQPETQHDSTMPDEKCGGSHTSVEISPNENYIPRQDETGEKSGPIENGDKNPGPPPPPLDRDTPPYYVPNGVPVHYRNNLNWMTSFGPGRIAVHGLVDYMRGVDERLQIIEKKLHTNEETIKEPHDEVAPPEPDETASADANKVGTKVKFFEAVVEDFHQDGNLLDSATDYGRFSSNKDHPQVLRVLYHKLSDHKTIDKINPDPAQVEIIYLSILSDPIASFFRDVLGLDCGSGYACMRFSKPFRPLIRNLKPLRDHLAKLEEAYGYRVSNFSESRDGLPSKFANKAVVRNLELD</sequence>
<dbReference type="VEuPathDB" id="FungiDB:CH63R_05222"/>
<feature type="compositionally biased region" description="Polar residues" evidence="1">
    <location>
        <begin position="78"/>
        <end position="88"/>
    </location>
</feature>
<dbReference type="RefSeq" id="XP_018161443.1">
    <property type="nucleotide sequence ID" value="XM_018300197.1"/>
</dbReference>
<dbReference type="EMBL" id="LTAN01000003">
    <property type="protein sequence ID" value="OBR12926.1"/>
    <property type="molecule type" value="Genomic_DNA"/>
</dbReference>
<organism evidence="2 3">
    <name type="scientific">Colletotrichum higginsianum (strain IMI 349063)</name>
    <name type="common">Crucifer anthracnose fungus</name>
    <dbReference type="NCBI Taxonomy" id="759273"/>
    <lineage>
        <taxon>Eukaryota</taxon>
        <taxon>Fungi</taxon>
        <taxon>Dikarya</taxon>
        <taxon>Ascomycota</taxon>
        <taxon>Pezizomycotina</taxon>
        <taxon>Sordariomycetes</taxon>
        <taxon>Hypocreomycetidae</taxon>
        <taxon>Glomerellales</taxon>
        <taxon>Glomerellaceae</taxon>
        <taxon>Colletotrichum</taxon>
        <taxon>Colletotrichum destructivum species complex</taxon>
    </lineage>
</organism>
<feature type="region of interest" description="Disordered" evidence="1">
    <location>
        <begin position="53"/>
        <end position="125"/>
    </location>
</feature>
<comment type="caution">
    <text evidence="2">The sequence shown here is derived from an EMBL/GenBank/DDBJ whole genome shotgun (WGS) entry which is preliminary data.</text>
</comment>
<reference evidence="3" key="1">
    <citation type="journal article" date="2017" name="BMC Genomics">
        <title>Gapless genome assembly of Colletotrichum higginsianum reveals chromosome structure and association of transposable elements with secondary metabolite gene clusters.</title>
        <authorList>
            <person name="Dallery J.-F."/>
            <person name="Lapalu N."/>
            <person name="Zampounis A."/>
            <person name="Pigne S."/>
            <person name="Luyten I."/>
            <person name="Amselem J."/>
            <person name="Wittenberg A.H.J."/>
            <person name="Zhou S."/>
            <person name="de Queiroz M.V."/>
            <person name="Robin G.P."/>
            <person name="Auger A."/>
            <person name="Hainaut M."/>
            <person name="Henrissat B."/>
            <person name="Kim K.-T."/>
            <person name="Lee Y.-H."/>
            <person name="Lespinet O."/>
            <person name="Schwartz D.C."/>
            <person name="Thon M.R."/>
            <person name="O'Connell R.J."/>
        </authorList>
    </citation>
    <scope>NUCLEOTIDE SEQUENCE [LARGE SCALE GENOMIC DNA]</scope>
    <source>
        <strain evidence="3">IMI 349063</strain>
    </source>
</reference>
<keyword evidence="3" id="KW-1185">Reference proteome</keyword>
<feature type="region of interest" description="Disordered" evidence="1">
    <location>
        <begin position="1"/>
        <end position="26"/>
    </location>
</feature>
<feature type="region of interest" description="Disordered" evidence="1">
    <location>
        <begin position="179"/>
        <end position="198"/>
    </location>
</feature>
<dbReference type="Proteomes" id="UP000092177">
    <property type="component" value="Chromosome 3"/>
</dbReference>
<dbReference type="GeneID" id="28864304"/>
<feature type="compositionally biased region" description="Basic and acidic residues" evidence="1">
    <location>
        <begin position="64"/>
        <end position="76"/>
    </location>
</feature>
<dbReference type="KEGG" id="chig:CH63R_05222"/>
<accession>A0A1B7YLK7</accession>
<dbReference type="AlphaFoldDB" id="A0A1B7YLK7"/>
<evidence type="ECO:0000313" key="3">
    <source>
        <dbReference type="Proteomes" id="UP000092177"/>
    </source>
</evidence>